<protein>
    <submittedName>
        <fullName evidence="3">Unnamed protein product</fullName>
    </submittedName>
</protein>
<dbReference type="VEuPathDB" id="FungiDB:M747DRAFT_234136"/>
<name>A0A100IQP8_ASPNG</name>
<dbReference type="AlphaFoldDB" id="A0A100IQP8"/>
<keyword evidence="1" id="KW-0175">Coiled coil</keyword>
<evidence type="ECO:0000313" key="3">
    <source>
        <dbReference type="EMBL" id="GAQ45557.1"/>
    </source>
</evidence>
<dbReference type="CDD" id="cd00303">
    <property type="entry name" value="retropepsin_like"/>
    <property type="match status" value="1"/>
</dbReference>
<evidence type="ECO:0000313" key="4">
    <source>
        <dbReference type="Proteomes" id="UP000068243"/>
    </source>
</evidence>
<feature type="region of interest" description="Disordered" evidence="2">
    <location>
        <begin position="236"/>
        <end position="261"/>
    </location>
</feature>
<evidence type="ECO:0000256" key="1">
    <source>
        <dbReference type="SAM" id="Coils"/>
    </source>
</evidence>
<dbReference type="VEuPathDB" id="FungiDB:ATCC64974_33960"/>
<dbReference type="VEuPathDB" id="FungiDB:ASPNIDRAFT2_1157325"/>
<dbReference type="EMBL" id="BCMY01000017">
    <property type="protein sequence ID" value="GAQ45557.1"/>
    <property type="molecule type" value="Genomic_DNA"/>
</dbReference>
<dbReference type="VEuPathDB" id="FungiDB:An12g09980"/>
<dbReference type="VEuPathDB" id="FungiDB:ATCC64974_33950"/>
<sequence>MTGPKTIEIRCLRPDEKTVHLKAAVSERLDVNVLTQRGLQELGDIQLQRNEIPKTVYDSDGVSYIVRDVVRLSIWKKSETKLSRQNFYVSMNDDEARLDTQYDAILGTQCNVGRSSDEKALPVAVTQLAPQSANDKATQEKKKREKEEALAKKNQQLREQQKKQAFQVCRDYRQVCENDAEAANRLHLYAFELMNLLDMNNYSLKLDNNLSHALQIALKGTKHLFLFPFWFNQTPRQQKPSLPSPRDYYPPEKRPLSPQYWDRADVKHPQMPLDEPAKKEEASHENREGFRHTELCERLTGANQTVPATNPRKRDDQEGVLKYDFIYDILLFTFDKQLRRRMIVDFETEANFMDHDVFERMNVRMDPYDGPPTQLTTRGELTPLGKVQATWIIVGYETPYCAEFYVVKGTSFDVILGTTSCRAIDLSSVDPMIATRLDI</sequence>
<dbReference type="InterPro" id="IPR021109">
    <property type="entry name" value="Peptidase_aspartic_dom_sf"/>
</dbReference>
<feature type="coiled-coil region" evidence="1">
    <location>
        <begin position="134"/>
        <end position="164"/>
    </location>
</feature>
<dbReference type="Gene3D" id="2.40.70.10">
    <property type="entry name" value="Acid Proteases"/>
    <property type="match status" value="1"/>
</dbReference>
<proteinExistence type="predicted"/>
<organism evidence="3 4">
    <name type="scientific">Aspergillus niger</name>
    <dbReference type="NCBI Taxonomy" id="5061"/>
    <lineage>
        <taxon>Eukaryota</taxon>
        <taxon>Fungi</taxon>
        <taxon>Dikarya</taxon>
        <taxon>Ascomycota</taxon>
        <taxon>Pezizomycotina</taxon>
        <taxon>Eurotiomycetes</taxon>
        <taxon>Eurotiomycetidae</taxon>
        <taxon>Eurotiales</taxon>
        <taxon>Aspergillaceae</taxon>
        <taxon>Aspergillus</taxon>
        <taxon>Aspergillus subgen. Circumdati</taxon>
    </lineage>
</organism>
<dbReference type="VEuPathDB" id="FungiDB:ASPNIDRAFT2_1103784"/>
<dbReference type="Proteomes" id="UP000068243">
    <property type="component" value="Unassembled WGS sequence"/>
</dbReference>
<dbReference type="VEuPathDB" id="FungiDB:An12g09970"/>
<dbReference type="OrthoDB" id="4500700at2759"/>
<gene>
    <name evidence="3" type="ORF">ABL_08218</name>
</gene>
<reference evidence="4" key="1">
    <citation type="journal article" date="2016" name="Genome Announc.">
        <title>Draft genome sequence of Aspergillus niger strain An76.</title>
        <authorList>
            <person name="Gong W."/>
            <person name="Cheng Z."/>
            <person name="Zhang H."/>
            <person name="Liu L."/>
            <person name="Gao P."/>
            <person name="Wang L."/>
        </authorList>
    </citation>
    <scope>NUCLEOTIDE SEQUENCE [LARGE SCALE GENOMIC DNA]</scope>
    <source>
        <strain evidence="4">An76</strain>
    </source>
</reference>
<evidence type="ECO:0000256" key="2">
    <source>
        <dbReference type="SAM" id="MobiDB-lite"/>
    </source>
</evidence>
<dbReference type="VEuPathDB" id="FungiDB:M747DRAFT_257346"/>
<comment type="caution">
    <text evidence="3">The sequence shown here is derived from an EMBL/GenBank/DDBJ whole genome shotgun (WGS) entry which is preliminary data.</text>
</comment>
<accession>A0A100IQP8</accession>